<evidence type="ECO:0000313" key="8">
    <source>
        <dbReference type="Proteomes" id="UP000737113"/>
    </source>
</evidence>
<dbReference type="NCBIfam" id="TIGR00668">
    <property type="entry name" value="apaH"/>
    <property type="match status" value="1"/>
</dbReference>
<comment type="catalytic activity">
    <reaction evidence="4 5">
        <text>P(1),P(4)-bis(5'-adenosyl) tetraphosphate + H2O = 2 ADP + 2 H(+)</text>
        <dbReference type="Rhea" id="RHEA:24252"/>
        <dbReference type="ChEBI" id="CHEBI:15377"/>
        <dbReference type="ChEBI" id="CHEBI:15378"/>
        <dbReference type="ChEBI" id="CHEBI:58141"/>
        <dbReference type="ChEBI" id="CHEBI:456216"/>
        <dbReference type="EC" id="3.6.1.41"/>
    </reaction>
</comment>
<evidence type="ECO:0000259" key="6">
    <source>
        <dbReference type="Pfam" id="PF00149"/>
    </source>
</evidence>
<comment type="function">
    <text evidence="1 5">Hydrolyzes diadenosine 5',5'''-P1,P4-tetraphosphate to yield ADP.</text>
</comment>
<dbReference type="SUPFAM" id="SSF56300">
    <property type="entry name" value="Metallo-dependent phosphatases"/>
    <property type="match status" value="1"/>
</dbReference>
<name>A0A972FYA5_9GAMM</name>
<reference evidence="7" key="1">
    <citation type="submission" date="2020-04" db="EMBL/GenBank/DDBJ databases">
        <title>Description of Shewanella salipaludis sp. nov., isolated from a salt marsh.</title>
        <authorList>
            <person name="Park S."/>
            <person name="Yoon J.-H."/>
        </authorList>
    </citation>
    <scope>NUCLEOTIDE SEQUENCE</scope>
    <source>
        <strain evidence="7">SHSM-M6</strain>
    </source>
</reference>
<dbReference type="GO" id="GO:0016791">
    <property type="term" value="F:phosphatase activity"/>
    <property type="evidence" value="ECO:0007669"/>
    <property type="project" value="TreeGrafter"/>
</dbReference>
<accession>A0A972FYA5</accession>
<dbReference type="CDD" id="cd07422">
    <property type="entry name" value="MPP_ApaH"/>
    <property type="match status" value="1"/>
</dbReference>
<evidence type="ECO:0000313" key="7">
    <source>
        <dbReference type="EMBL" id="NMH64877.1"/>
    </source>
</evidence>
<dbReference type="PIRSF" id="PIRSF000903">
    <property type="entry name" value="B5n-ttraPtase_sm"/>
    <property type="match status" value="1"/>
</dbReference>
<evidence type="ECO:0000256" key="4">
    <source>
        <dbReference type="ARBA" id="ARBA00049417"/>
    </source>
</evidence>
<keyword evidence="3 5" id="KW-0378">Hydrolase</keyword>
<dbReference type="AlphaFoldDB" id="A0A972FYA5"/>
<dbReference type="EC" id="3.6.1.41" evidence="5"/>
<dbReference type="PANTHER" id="PTHR42850:SF11">
    <property type="entry name" value="BIS(5'-NUCLEOSYL)-TETRAPHOSPHATASE [SYMMETRICAL]"/>
    <property type="match status" value="1"/>
</dbReference>
<dbReference type="InterPro" id="IPR004617">
    <property type="entry name" value="ApaH"/>
</dbReference>
<evidence type="ECO:0000256" key="2">
    <source>
        <dbReference type="ARBA" id="ARBA00005419"/>
    </source>
</evidence>
<dbReference type="RefSeq" id="WP_169563549.1">
    <property type="nucleotide sequence ID" value="NZ_JAAXYH010000003.1"/>
</dbReference>
<proteinExistence type="inferred from homology"/>
<dbReference type="GO" id="GO:0110154">
    <property type="term" value="P:RNA decapping"/>
    <property type="evidence" value="ECO:0007669"/>
    <property type="project" value="TreeGrafter"/>
</dbReference>
<feature type="domain" description="Calcineurin-like phosphoesterase" evidence="6">
    <location>
        <begin position="5"/>
        <end position="134"/>
    </location>
</feature>
<dbReference type="Gene3D" id="3.60.21.10">
    <property type="match status" value="1"/>
</dbReference>
<dbReference type="Proteomes" id="UP000737113">
    <property type="component" value="Unassembled WGS sequence"/>
</dbReference>
<dbReference type="GO" id="GO:0005737">
    <property type="term" value="C:cytoplasm"/>
    <property type="evidence" value="ECO:0007669"/>
    <property type="project" value="TreeGrafter"/>
</dbReference>
<dbReference type="Pfam" id="PF00149">
    <property type="entry name" value="Metallophos"/>
    <property type="match status" value="1"/>
</dbReference>
<comment type="caution">
    <text evidence="7">The sequence shown here is derived from an EMBL/GenBank/DDBJ whole genome shotgun (WGS) entry which is preliminary data.</text>
</comment>
<organism evidence="7 8">
    <name type="scientific">Shewanella salipaludis</name>
    <dbReference type="NCBI Taxonomy" id="2723052"/>
    <lineage>
        <taxon>Bacteria</taxon>
        <taxon>Pseudomonadati</taxon>
        <taxon>Pseudomonadota</taxon>
        <taxon>Gammaproteobacteria</taxon>
        <taxon>Alteromonadales</taxon>
        <taxon>Shewanellaceae</taxon>
        <taxon>Shewanella</taxon>
    </lineage>
</organism>
<sequence>MAHYFVGDIQGCFKELQRLLDKVDFSPSRDELWSVGDLVARGPDSLATLRFFAALGDAAKVVLGNHDLHLLAVHGKLKRPKASDKLQALLEAADLPALIHWLRHQPLFRELASHKVIMTHAGVPPQWSLPTLREETARVGRLLAADNYLSDVIEHMYSDTPALWDPQLTGMARLRYCINAMTRMRYLYPDGSLNFDCKQPPQSCDIPELHPWYQEMTPLRRSHTLVFGHWAALMGRVEDPQLKALDTGCCWGEHLTLWHLEADQKITQKKLKRG</sequence>
<dbReference type="InterPro" id="IPR029052">
    <property type="entry name" value="Metallo-depent_PP-like"/>
</dbReference>
<keyword evidence="8" id="KW-1185">Reference proteome</keyword>
<comment type="similarity">
    <text evidence="2 5">Belongs to the Ap4A hydrolase family.</text>
</comment>
<dbReference type="GO" id="GO:0008803">
    <property type="term" value="F:bis(5'-nucleosyl)-tetraphosphatase (symmetrical) activity"/>
    <property type="evidence" value="ECO:0007669"/>
    <property type="project" value="UniProtKB-UniRule"/>
</dbReference>
<dbReference type="NCBIfam" id="NF001204">
    <property type="entry name" value="PRK00166.1"/>
    <property type="match status" value="1"/>
</dbReference>
<evidence type="ECO:0000256" key="1">
    <source>
        <dbReference type="ARBA" id="ARBA00003413"/>
    </source>
</evidence>
<protein>
    <recommendedName>
        <fullName evidence="5">Bis(5'-nucleosyl)-tetraphosphatase, symmetrical</fullName>
        <ecNumber evidence="5">3.6.1.41</ecNumber>
    </recommendedName>
    <alternativeName>
        <fullName evidence="5">Ap4A hydrolase</fullName>
    </alternativeName>
    <alternativeName>
        <fullName evidence="5">Diadenosine 5',5'''-P1,P4-tetraphosphate pyrophosphohydrolase</fullName>
    </alternativeName>
    <alternativeName>
        <fullName evidence="5">Diadenosine tetraphosphatase</fullName>
    </alternativeName>
</protein>
<dbReference type="EMBL" id="JAAXYH010000003">
    <property type="protein sequence ID" value="NMH64877.1"/>
    <property type="molecule type" value="Genomic_DNA"/>
</dbReference>
<evidence type="ECO:0000256" key="5">
    <source>
        <dbReference type="HAMAP-Rule" id="MF_00199"/>
    </source>
</evidence>
<dbReference type="InterPro" id="IPR004843">
    <property type="entry name" value="Calcineurin-like_PHP"/>
</dbReference>
<evidence type="ECO:0000256" key="3">
    <source>
        <dbReference type="ARBA" id="ARBA00022801"/>
    </source>
</evidence>
<dbReference type="PANTHER" id="PTHR42850">
    <property type="entry name" value="METALLOPHOSPHOESTERASE"/>
    <property type="match status" value="1"/>
</dbReference>
<dbReference type="InterPro" id="IPR050126">
    <property type="entry name" value="Ap4A_hydrolase"/>
</dbReference>
<gene>
    <name evidence="5" type="primary">apaH</name>
    <name evidence="7" type="ORF">HC757_06795</name>
</gene>
<dbReference type="HAMAP" id="MF_00199">
    <property type="entry name" value="ApaH"/>
    <property type="match status" value="1"/>
</dbReference>